<reference evidence="2 3" key="1">
    <citation type="submission" date="2019-06" db="EMBL/GenBank/DDBJ databases">
        <title>Whole genome sequence for Rhodospirillaceae sp. R148.</title>
        <authorList>
            <person name="Wang G."/>
        </authorList>
    </citation>
    <scope>NUCLEOTIDE SEQUENCE [LARGE SCALE GENOMIC DNA]</scope>
    <source>
        <strain evidence="2 3">R148</strain>
    </source>
</reference>
<feature type="domain" description="N-acetyltransferase" evidence="1">
    <location>
        <begin position="1"/>
        <end position="130"/>
    </location>
</feature>
<dbReference type="Gene3D" id="3.40.630.30">
    <property type="match status" value="1"/>
</dbReference>
<comment type="caution">
    <text evidence="2">The sequence shown here is derived from an EMBL/GenBank/DDBJ whole genome shotgun (WGS) entry which is preliminary data.</text>
</comment>
<organism evidence="2 3">
    <name type="scientific">Denitrobaculum tricleocarpae</name>
    <dbReference type="NCBI Taxonomy" id="2591009"/>
    <lineage>
        <taxon>Bacteria</taxon>
        <taxon>Pseudomonadati</taxon>
        <taxon>Pseudomonadota</taxon>
        <taxon>Alphaproteobacteria</taxon>
        <taxon>Rhodospirillales</taxon>
        <taxon>Rhodospirillaceae</taxon>
        <taxon>Denitrobaculum</taxon>
    </lineage>
</organism>
<keyword evidence="2" id="KW-0808">Transferase</keyword>
<dbReference type="GO" id="GO:0016747">
    <property type="term" value="F:acyltransferase activity, transferring groups other than amino-acyl groups"/>
    <property type="evidence" value="ECO:0007669"/>
    <property type="project" value="InterPro"/>
</dbReference>
<dbReference type="InterPro" id="IPR016181">
    <property type="entry name" value="Acyl_CoA_acyltransferase"/>
</dbReference>
<dbReference type="SUPFAM" id="SSF55729">
    <property type="entry name" value="Acyl-CoA N-acyltransferases (Nat)"/>
    <property type="match status" value="1"/>
</dbReference>
<evidence type="ECO:0000313" key="3">
    <source>
        <dbReference type="Proteomes" id="UP000315252"/>
    </source>
</evidence>
<dbReference type="OrthoDB" id="9796171at2"/>
<name>A0A545TQC0_9PROT</name>
<protein>
    <submittedName>
        <fullName evidence="2">GNAT family N-acetyltransferase</fullName>
    </submittedName>
</protein>
<sequence>MLQLRSEVFVVEQESLFSDIDGLDRVARHLLLYKNNVLIGYLRFLGPEHRGDGNVAISRVVLRKNARGQGLGRVMMEAALSEVRRMYAETPVTLSAQIDQEAFYSSLGFVRVPGEPYDDAGILHIDMVAP</sequence>
<gene>
    <name evidence="2" type="ORF">FKG95_16655</name>
</gene>
<dbReference type="AlphaFoldDB" id="A0A545TQC0"/>
<dbReference type="PROSITE" id="PS51186">
    <property type="entry name" value="GNAT"/>
    <property type="match status" value="1"/>
</dbReference>
<dbReference type="InterPro" id="IPR000182">
    <property type="entry name" value="GNAT_dom"/>
</dbReference>
<dbReference type="EMBL" id="VHSH01000005">
    <property type="protein sequence ID" value="TQV79407.1"/>
    <property type="molecule type" value="Genomic_DNA"/>
</dbReference>
<proteinExistence type="predicted"/>
<dbReference type="Pfam" id="PF13673">
    <property type="entry name" value="Acetyltransf_10"/>
    <property type="match status" value="1"/>
</dbReference>
<keyword evidence="3" id="KW-1185">Reference proteome</keyword>
<dbReference type="Proteomes" id="UP000315252">
    <property type="component" value="Unassembled WGS sequence"/>
</dbReference>
<accession>A0A545TQC0</accession>
<dbReference type="CDD" id="cd04301">
    <property type="entry name" value="NAT_SF"/>
    <property type="match status" value="1"/>
</dbReference>
<evidence type="ECO:0000313" key="2">
    <source>
        <dbReference type="EMBL" id="TQV79407.1"/>
    </source>
</evidence>
<evidence type="ECO:0000259" key="1">
    <source>
        <dbReference type="PROSITE" id="PS51186"/>
    </source>
</evidence>